<dbReference type="EMBL" id="CABPSX010000005">
    <property type="protein sequence ID" value="VVG71873.1"/>
    <property type="molecule type" value="Genomic_DNA"/>
</dbReference>
<protein>
    <submittedName>
        <fullName evidence="2">Uncharacterized protein</fullName>
    </submittedName>
</protein>
<dbReference type="Proteomes" id="UP000364291">
    <property type="component" value="Unassembled WGS sequence"/>
</dbReference>
<name>A0A5E5P6N9_9BURK</name>
<gene>
    <name evidence="2" type="ORF">PAP18089_02863</name>
</gene>
<sequence length="118" mass="12710">MRAFLRPFFMYFLLLCVLLNLGDAPYVDEMMAEAAQDTAVVMQADTSADASKAAPQHPAKAKRSVYENLLANVALPTRERLPLPLDKSGGLVPEIALGHPPSGPPSSIEKPPRFAHAA</sequence>
<evidence type="ECO:0000313" key="2">
    <source>
        <dbReference type="EMBL" id="VVG71873.1"/>
    </source>
</evidence>
<reference evidence="2 3" key="1">
    <citation type="submission" date="2019-08" db="EMBL/GenBank/DDBJ databases">
        <authorList>
            <person name="Peeters C."/>
        </authorList>
    </citation>
    <scope>NUCLEOTIDE SEQUENCE [LARGE SCALE GENOMIC DNA]</scope>
    <source>
        <strain evidence="2 3">LMG 18089</strain>
    </source>
</reference>
<evidence type="ECO:0000256" key="1">
    <source>
        <dbReference type="SAM" id="MobiDB-lite"/>
    </source>
</evidence>
<dbReference type="AlphaFoldDB" id="A0A5E5P6N9"/>
<proteinExistence type="predicted"/>
<feature type="region of interest" description="Disordered" evidence="1">
    <location>
        <begin position="92"/>
        <end position="118"/>
    </location>
</feature>
<dbReference type="RefSeq" id="WP_150728689.1">
    <property type="nucleotide sequence ID" value="NZ_CABPSX010000005.1"/>
</dbReference>
<evidence type="ECO:0000313" key="3">
    <source>
        <dbReference type="Proteomes" id="UP000364291"/>
    </source>
</evidence>
<accession>A0A5E5P6N9</accession>
<organism evidence="2 3">
    <name type="scientific">Pandoraea apista</name>
    <dbReference type="NCBI Taxonomy" id="93218"/>
    <lineage>
        <taxon>Bacteria</taxon>
        <taxon>Pseudomonadati</taxon>
        <taxon>Pseudomonadota</taxon>
        <taxon>Betaproteobacteria</taxon>
        <taxon>Burkholderiales</taxon>
        <taxon>Burkholderiaceae</taxon>
        <taxon>Pandoraea</taxon>
    </lineage>
</organism>